<dbReference type="Proteomes" id="UP000258016">
    <property type="component" value="Chromosome"/>
</dbReference>
<accession>A0ABN5B801</accession>
<reference evidence="2 3" key="1">
    <citation type="submission" date="2017-03" db="EMBL/GenBank/DDBJ databases">
        <title>Complete genome sequence of Blastomonas fulva degrading microcsystin LR.</title>
        <authorList>
            <person name="Lee H.-g."/>
            <person name="Jin L."/>
            <person name="oh H.-M."/>
        </authorList>
    </citation>
    <scope>NUCLEOTIDE SEQUENCE [LARGE SCALE GENOMIC DNA]</scope>
    <source>
        <strain evidence="2 3">T2</strain>
    </source>
</reference>
<keyword evidence="3" id="KW-1185">Reference proteome</keyword>
<organism evidence="2 3">
    <name type="scientific">Blastomonas fulva</name>
    <dbReference type="NCBI Taxonomy" id="1550728"/>
    <lineage>
        <taxon>Bacteria</taxon>
        <taxon>Pseudomonadati</taxon>
        <taxon>Pseudomonadota</taxon>
        <taxon>Alphaproteobacteria</taxon>
        <taxon>Sphingomonadales</taxon>
        <taxon>Sphingomonadaceae</taxon>
        <taxon>Blastomonas</taxon>
    </lineage>
</organism>
<dbReference type="EMBL" id="CP020083">
    <property type="protein sequence ID" value="ASR50835.1"/>
    <property type="molecule type" value="Genomic_DNA"/>
</dbReference>
<feature type="signal peptide" evidence="1">
    <location>
        <begin position="1"/>
        <end position="23"/>
    </location>
</feature>
<evidence type="ECO:0000256" key="1">
    <source>
        <dbReference type="SAM" id="SignalP"/>
    </source>
</evidence>
<protein>
    <recommendedName>
        <fullName evidence="4">PRC-barrel domain-containing protein</fullName>
    </recommendedName>
</protein>
<dbReference type="RefSeq" id="WP_054135769.1">
    <property type="nucleotide sequence ID" value="NZ_CBDIRB010000001.1"/>
</dbReference>
<evidence type="ECO:0000313" key="3">
    <source>
        <dbReference type="Proteomes" id="UP000258016"/>
    </source>
</evidence>
<dbReference type="GeneID" id="303484848"/>
<feature type="chain" id="PRO_5046804914" description="PRC-barrel domain-containing protein" evidence="1">
    <location>
        <begin position="24"/>
        <end position="91"/>
    </location>
</feature>
<evidence type="ECO:0008006" key="4">
    <source>
        <dbReference type="Google" id="ProtNLM"/>
    </source>
</evidence>
<keyword evidence="1" id="KW-0732">Signal</keyword>
<sequence>MTIRASALIGAVLLAATAAPAFAQDDALISKNQTIYDAEGKRVGKVTRVLEDGSALVIYKGKVVRIGAATLTADEGKVSTSLSKKELARLD</sequence>
<name>A0ABN5B801_9SPHN</name>
<proteinExistence type="predicted"/>
<gene>
    <name evidence="2" type="ORF">B5J99_04570</name>
</gene>
<evidence type="ECO:0000313" key="2">
    <source>
        <dbReference type="EMBL" id="ASR50835.1"/>
    </source>
</evidence>